<evidence type="ECO:0000256" key="3">
    <source>
        <dbReference type="ARBA" id="ARBA00022630"/>
    </source>
</evidence>
<sequence length="462" mass="49858">MKIIVVGVNHAGTSAIRTLLAQNPQNKVVAYDRNNNISFLGCGIALAVSGVVKDPNQLFYSNPAELQKMGAKVFMQHEVLKVDPETKTVLVKNLETNQVLEDKYDKLIVASGSWPICTPGVELDFTAKYCGNITNLVACKTYQHAQEIIRDMEDSKFKNIVIIGAGYIGIELAEAAQERGKTTTLIDLLPAPAANYYDPEISEMLTTSMKKAGVNLMLGTKVQGYLVDKNTNTITGVGTDQGNVSADLVIQSIGFRPNGSLLPSAKKVKNGAIVVDKYCQSSIPDIYAIGGVCALFNAATGEHQNIDLATNAVKTGIVAASHINGATNVALENVVGTNAIHVFGNHLASTGISETVAKRLGKDIAVSTWTDNDRPEFMNTYEKVTCKLVFDKSSLRLLGAQIGSSENNHTESIYYLALAIQKGLNLVDLAFTDVFFLPHYNKPFNFVLGAIMQALGLNYFKG</sequence>
<dbReference type="InterPro" id="IPR004099">
    <property type="entry name" value="Pyr_nucl-diS_OxRdtase_dimer"/>
</dbReference>
<evidence type="ECO:0000256" key="4">
    <source>
        <dbReference type="ARBA" id="ARBA00022827"/>
    </source>
</evidence>
<dbReference type="AlphaFoldDB" id="A0A292IGV4"/>
<evidence type="ECO:0000259" key="8">
    <source>
        <dbReference type="Pfam" id="PF07992"/>
    </source>
</evidence>
<feature type="domain" description="Pyridine nucleotide-disulphide oxidoreductase dimerisation" evidence="7">
    <location>
        <begin position="346"/>
        <end position="441"/>
    </location>
</feature>
<gene>
    <name evidence="9" type="ORF">MAMA39_00490</name>
</gene>
<evidence type="ECO:0000256" key="5">
    <source>
        <dbReference type="ARBA" id="ARBA00023002"/>
    </source>
</evidence>
<dbReference type="PRINTS" id="PR00411">
    <property type="entry name" value="PNDRDTASEI"/>
</dbReference>
<keyword evidence="6" id="KW-0676">Redox-active center</keyword>
<dbReference type="InterPro" id="IPR016156">
    <property type="entry name" value="FAD/NAD-linked_Rdtase_dimer_sf"/>
</dbReference>
<dbReference type="Gene3D" id="3.50.50.60">
    <property type="entry name" value="FAD/NAD(P)-binding domain"/>
    <property type="match status" value="2"/>
</dbReference>
<dbReference type="InterPro" id="IPR036188">
    <property type="entry name" value="FAD/NAD-bd_sf"/>
</dbReference>
<name>A0A292IGV4_9MOLU</name>
<accession>A0A292IGV4</accession>
<evidence type="ECO:0000259" key="7">
    <source>
        <dbReference type="Pfam" id="PF02852"/>
    </source>
</evidence>
<dbReference type="InterPro" id="IPR050260">
    <property type="entry name" value="FAD-bd_OxRdtase"/>
</dbReference>
<organism evidence="9 10">
    <name type="scientific">Mycoplasma amphoriforme A39</name>
    <dbReference type="NCBI Taxonomy" id="572419"/>
    <lineage>
        <taxon>Bacteria</taxon>
        <taxon>Bacillati</taxon>
        <taxon>Mycoplasmatota</taxon>
        <taxon>Mollicutes</taxon>
        <taxon>Mycoplasmataceae</taxon>
        <taxon>Mycoplasma</taxon>
    </lineage>
</organism>
<dbReference type="RefSeq" id="WP_343251515.1">
    <property type="nucleotide sequence ID" value="NZ_HG937516.1"/>
</dbReference>
<dbReference type="Pfam" id="PF07992">
    <property type="entry name" value="Pyr_redox_2"/>
    <property type="match status" value="1"/>
</dbReference>
<dbReference type="InterPro" id="IPR023753">
    <property type="entry name" value="FAD/NAD-binding_dom"/>
</dbReference>
<keyword evidence="10" id="KW-1185">Reference proteome</keyword>
<evidence type="ECO:0000256" key="1">
    <source>
        <dbReference type="ARBA" id="ARBA00001974"/>
    </source>
</evidence>
<evidence type="ECO:0000256" key="6">
    <source>
        <dbReference type="ARBA" id="ARBA00023284"/>
    </source>
</evidence>
<dbReference type="PRINTS" id="PR00368">
    <property type="entry name" value="FADPNR"/>
</dbReference>
<comment type="cofactor">
    <cofactor evidence="1">
        <name>FAD</name>
        <dbReference type="ChEBI" id="CHEBI:57692"/>
    </cofactor>
</comment>
<dbReference type="KEGG" id="mamp:MAMA39_00490"/>
<keyword evidence="4" id="KW-0274">FAD</keyword>
<evidence type="ECO:0000313" key="10">
    <source>
        <dbReference type="Proteomes" id="UP000261764"/>
    </source>
</evidence>
<comment type="similarity">
    <text evidence="2">Belongs to the class-III pyridine nucleotide-disulfide oxidoreductase family.</text>
</comment>
<dbReference type="GO" id="GO:0016491">
    <property type="term" value="F:oxidoreductase activity"/>
    <property type="evidence" value="ECO:0007669"/>
    <property type="project" value="UniProtKB-KW"/>
</dbReference>
<keyword evidence="5" id="KW-0560">Oxidoreductase</keyword>
<dbReference type="SUPFAM" id="SSF55424">
    <property type="entry name" value="FAD/NAD-linked reductases, dimerisation (C-terminal) domain"/>
    <property type="match status" value="1"/>
</dbReference>
<dbReference type="Pfam" id="PF02852">
    <property type="entry name" value="Pyr_redox_dim"/>
    <property type="match status" value="1"/>
</dbReference>
<dbReference type="Proteomes" id="UP000261764">
    <property type="component" value="Chromosome I"/>
</dbReference>
<evidence type="ECO:0008006" key="11">
    <source>
        <dbReference type="Google" id="ProtNLM"/>
    </source>
</evidence>
<dbReference type="PANTHER" id="PTHR43429:SF1">
    <property type="entry name" value="NAD(P)H SULFUR OXIDOREDUCTASE (COA-DEPENDENT)"/>
    <property type="match status" value="1"/>
</dbReference>
<dbReference type="PANTHER" id="PTHR43429">
    <property type="entry name" value="PYRIDINE NUCLEOTIDE-DISULFIDE OXIDOREDUCTASE DOMAIN-CONTAINING"/>
    <property type="match status" value="1"/>
</dbReference>
<keyword evidence="3" id="KW-0285">Flavoprotein</keyword>
<evidence type="ECO:0000256" key="2">
    <source>
        <dbReference type="ARBA" id="ARBA00009130"/>
    </source>
</evidence>
<reference evidence="9 10" key="1">
    <citation type="journal article" date="2015" name="Clin. Infect. Dis.">
        <title>Genomic Investigations unmask Mycoplasma amphoriforme, a new respiratory pathogen.</title>
        <authorList>
            <person name="Gillespie S.H."/>
            <person name="Ling C.L."/>
            <person name="Oravcova K."/>
            <person name="Pinheiro M."/>
            <person name="Wells L."/>
            <person name="Bryant J.M."/>
            <person name="McHugh T.D."/>
            <person name="Bebear C."/>
            <person name="Webster D."/>
            <person name="Harris S.R."/>
            <person name="Seth-Smith H.M."/>
            <person name="Thomson N.R."/>
        </authorList>
    </citation>
    <scope>NUCLEOTIDE SEQUENCE [LARGE SCALE GENOMIC DNA]</scope>
    <source>
        <strain evidence="9 10">A39</strain>
    </source>
</reference>
<proteinExistence type="inferred from homology"/>
<dbReference type="EMBL" id="HG937516">
    <property type="protein sequence ID" value="CDN40174.1"/>
    <property type="molecule type" value="Genomic_DNA"/>
</dbReference>
<dbReference type="SUPFAM" id="SSF51905">
    <property type="entry name" value="FAD/NAD(P)-binding domain"/>
    <property type="match status" value="1"/>
</dbReference>
<protein>
    <recommendedName>
        <fullName evidence="11">NADH oxidase</fullName>
    </recommendedName>
</protein>
<feature type="domain" description="FAD/NAD(P)-binding" evidence="8">
    <location>
        <begin position="1"/>
        <end position="316"/>
    </location>
</feature>
<evidence type="ECO:0000313" key="9">
    <source>
        <dbReference type="EMBL" id="CDN40174.1"/>
    </source>
</evidence>